<dbReference type="Proteomes" id="UP000310108">
    <property type="component" value="Unassembled WGS sequence"/>
</dbReference>
<keyword evidence="1" id="KW-0732">Signal</keyword>
<comment type="caution">
    <text evidence="2">The sequence shown here is derived from an EMBL/GenBank/DDBJ whole genome shotgun (WGS) entry which is preliminary data.</text>
</comment>
<evidence type="ECO:0000313" key="3">
    <source>
        <dbReference type="Proteomes" id="UP000310108"/>
    </source>
</evidence>
<sequence length="134" mass="15248">MKLSSVFLIVALALTSAEAEKCKKYKRCWCRRDQVETNGTTLHHVAWDAFTAKACEDNGGEGRVDTFDDNTHKECYRYKKGAFWRNGGINLCEWRKRCVYAGKMDNNPLVDGVCRNAIASWKVSQSHPSSRTTH</sequence>
<organism evidence="2 3">
    <name type="scientific">Colletotrichum tanaceti</name>
    <dbReference type="NCBI Taxonomy" id="1306861"/>
    <lineage>
        <taxon>Eukaryota</taxon>
        <taxon>Fungi</taxon>
        <taxon>Dikarya</taxon>
        <taxon>Ascomycota</taxon>
        <taxon>Pezizomycotina</taxon>
        <taxon>Sordariomycetes</taxon>
        <taxon>Hypocreomycetidae</taxon>
        <taxon>Glomerellales</taxon>
        <taxon>Glomerellaceae</taxon>
        <taxon>Colletotrichum</taxon>
        <taxon>Colletotrichum destructivum species complex</taxon>
    </lineage>
</organism>
<reference evidence="2 3" key="1">
    <citation type="journal article" date="2019" name="PLoS ONE">
        <title>Comparative genome analysis indicates high evolutionary potential of pathogenicity genes in Colletotrichum tanaceti.</title>
        <authorList>
            <person name="Lelwala R.V."/>
            <person name="Korhonen P.K."/>
            <person name="Young N.D."/>
            <person name="Scott J.B."/>
            <person name="Ades P.A."/>
            <person name="Gasser R.B."/>
            <person name="Taylor P.W.J."/>
        </authorList>
    </citation>
    <scope>NUCLEOTIDE SEQUENCE [LARGE SCALE GENOMIC DNA]</scope>
    <source>
        <strain evidence="2">BRIP57314</strain>
    </source>
</reference>
<evidence type="ECO:0000313" key="2">
    <source>
        <dbReference type="EMBL" id="TKW50986.1"/>
    </source>
</evidence>
<keyword evidence="3" id="KW-1185">Reference proteome</keyword>
<evidence type="ECO:0000256" key="1">
    <source>
        <dbReference type="SAM" id="SignalP"/>
    </source>
</evidence>
<proteinExistence type="predicted"/>
<feature type="signal peptide" evidence="1">
    <location>
        <begin position="1"/>
        <end position="19"/>
    </location>
</feature>
<protein>
    <submittedName>
        <fullName evidence="2">Uncharacterized protein</fullName>
    </submittedName>
</protein>
<dbReference type="AlphaFoldDB" id="A0A4V6DFZ7"/>
<accession>A0A4V6DFZ7</accession>
<feature type="chain" id="PRO_5020332934" evidence="1">
    <location>
        <begin position="20"/>
        <end position="134"/>
    </location>
</feature>
<gene>
    <name evidence="2" type="ORF">CTA1_2443</name>
</gene>
<dbReference type="EMBL" id="PJEX01000344">
    <property type="protein sequence ID" value="TKW50986.1"/>
    <property type="molecule type" value="Genomic_DNA"/>
</dbReference>
<name>A0A4V6DFZ7_9PEZI</name>